<comment type="caution">
    <text evidence="2">The sequence shown here is derived from an EMBL/GenBank/DDBJ whole genome shotgun (WGS) entry which is preliminary data.</text>
</comment>
<name>A0AAW7X446_9GAMM</name>
<proteinExistence type="predicted"/>
<feature type="signal peptide" evidence="1">
    <location>
        <begin position="1"/>
        <end position="18"/>
    </location>
</feature>
<keyword evidence="1" id="KW-0732">Signal</keyword>
<dbReference type="RefSeq" id="WP_303492285.1">
    <property type="nucleotide sequence ID" value="NZ_JAUOPB010000005.1"/>
</dbReference>
<dbReference type="Proteomes" id="UP001169760">
    <property type="component" value="Unassembled WGS sequence"/>
</dbReference>
<protein>
    <recommendedName>
        <fullName evidence="4">Peptidase C-terminal archaeal/bacterial domain-containing protein</fullName>
    </recommendedName>
</protein>
<evidence type="ECO:0000313" key="2">
    <source>
        <dbReference type="EMBL" id="MDO6422327.1"/>
    </source>
</evidence>
<evidence type="ECO:0000313" key="3">
    <source>
        <dbReference type="Proteomes" id="UP001169760"/>
    </source>
</evidence>
<feature type="chain" id="PRO_5043801613" description="Peptidase C-terminal archaeal/bacterial domain-containing protein" evidence="1">
    <location>
        <begin position="19"/>
        <end position="618"/>
    </location>
</feature>
<organism evidence="2 3">
    <name type="scientific">Saccharophagus degradans</name>
    <dbReference type="NCBI Taxonomy" id="86304"/>
    <lineage>
        <taxon>Bacteria</taxon>
        <taxon>Pseudomonadati</taxon>
        <taxon>Pseudomonadota</taxon>
        <taxon>Gammaproteobacteria</taxon>
        <taxon>Cellvibrionales</taxon>
        <taxon>Cellvibrionaceae</taxon>
        <taxon>Saccharophagus</taxon>
    </lineage>
</organism>
<dbReference type="Gene3D" id="2.60.120.380">
    <property type="match status" value="6"/>
</dbReference>
<reference evidence="2" key="1">
    <citation type="submission" date="2023-07" db="EMBL/GenBank/DDBJ databases">
        <title>Genome content predicts the carbon catabolic preferences of heterotrophic bacteria.</title>
        <authorList>
            <person name="Gralka M."/>
        </authorList>
    </citation>
    <scope>NUCLEOTIDE SEQUENCE</scope>
    <source>
        <strain evidence="2">I3M17_2</strain>
    </source>
</reference>
<dbReference type="AlphaFoldDB" id="A0AAW7X446"/>
<dbReference type="EMBL" id="JAUOPB010000005">
    <property type="protein sequence ID" value="MDO6422327.1"/>
    <property type="molecule type" value="Genomic_DNA"/>
</dbReference>
<accession>A0AAW7X446</accession>
<evidence type="ECO:0008006" key="4">
    <source>
        <dbReference type="Google" id="ProtNLM"/>
    </source>
</evidence>
<sequence length="618" mass="67353">MRKLIVNIFVILCSISIAATTQADSLPSGGSVSGHLAAGDIDPYTFTGNAGEAVTIVMEEHTTSYGQIYIYKPDGSYWTYANNLAHLTLPVSGTYTAAVKFSSTAQSGNYTIRYVRGGDSVENGVLTSGETASANLQAFDIDSFTFGGGAGEAVTLMLDESASSYGQMYFYKPDGSYWTYANNLAHITLPQTGSYTVVVRLSTITQQGDYDLHFVLGGDAIENTLLVSGETHSETLTSYDLDSYNFIGNAGEAITLIMDEDQSSYGQMYFYKPDGSYWTYANNLAHLTLPQTGQYTVVVRYSTITQAGDYALNYLRGGDEVENGDFTSGATRTGSLATLDMDSYNFSGNAGEAITLIMDEDQSSYGQMYFYKPDGSYWTYANNLAHLTLPQTGEYTVVVRYSTITQSGDYSLHFVHGGNSVENGDFNSGATRTGNLTSLDMDSYNFSGSAGEAITLIMDEDQSSYGQLYFYKPDGSYWTYANNLAHLTLPQSGEYTVVVRYSNITHSGDYALHFVRGGDNVENGNLSSGSTQSSNLTNYDMDSYTFSALAQQEIVISMSESVSSYGQIFVYKPDGSYWTYGNNYLNVTLPTSGTYTVIVRYSTITHSGPYSLSYAIQL</sequence>
<gene>
    <name evidence="2" type="ORF">Q4521_07565</name>
</gene>
<evidence type="ECO:0000256" key="1">
    <source>
        <dbReference type="SAM" id="SignalP"/>
    </source>
</evidence>